<sequence length="46" mass="5008">MTAISAFLSSSLPLVCVSVLMGCAAIQAWRAQPTPRPVPVRVRNRR</sequence>
<keyword evidence="2" id="KW-1185">Reference proteome</keyword>
<organism evidence="1 2">
    <name type="scientific">Gluconacetobacter azotocaptans</name>
    <dbReference type="NCBI Taxonomy" id="142834"/>
    <lineage>
        <taxon>Bacteria</taxon>
        <taxon>Pseudomonadati</taxon>
        <taxon>Pseudomonadota</taxon>
        <taxon>Alphaproteobacteria</taxon>
        <taxon>Acetobacterales</taxon>
        <taxon>Acetobacteraceae</taxon>
        <taxon>Gluconacetobacter</taxon>
    </lineage>
</organism>
<reference evidence="1 2" key="1">
    <citation type="submission" date="2020-04" db="EMBL/GenBank/DDBJ databases">
        <title>Description of novel Gluconacetobacter.</title>
        <authorList>
            <person name="Sombolestani A."/>
        </authorList>
    </citation>
    <scope>NUCLEOTIDE SEQUENCE [LARGE SCALE GENOMIC DNA]</scope>
    <source>
        <strain evidence="1 2">LMG 21311</strain>
    </source>
</reference>
<evidence type="ECO:0000313" key="2">
    <source>
        <dbReference type="Proteomes" id="UP000555756"/>
    </source>
</evidence>
<dbReference type="Proteomes" id="UP000555756">
    <property type="component" value="Unassembled WGS sequence"/>
</dbReference>
<dbReference type="RefSeq" id="WP_183118693.1">
    <property type="nucleotide sequence ID" value="NZ_JABEQF010000003.1"/>
</dbReference>
<protein>
    <submittedName>
        <fullName evidence="1">Uncharacterized protein</fullName>
    </submittedName>
</protein>
<dbReference type="EMBL" id="JABEQF010000003">
    <property type="protein sequence ID" value="MBB2189156.1"/>
    <property type="molecule type" value="Genomic_DNA"/>
</dbReference>
<comment type="caution">
    <text evidence="1">The sequence shown here is derived from an EMBL/GenBank/DDBJ whole genome shotgun (WGS) entry which is preliminary data.</text>
</comment>
<proteinExistence type="predicted"/>
<name>A0A7W4JQN9_9PROT</name>
<dbReference type="AlphaFoldDB" id="A0A7W4JQN9"/>
<gene>
    <name evidence="1" type="ORF">HLH34_04155</name>
</gene>
<accession>A0A7W4JQN9</accession>
<evidence type="ECO:0000313" key="1">
    <source>
        <dbReference type="EMBL" id="MBB2189156.1"/>
    </source>
</evidence>